<dbReference type="EMBL" id="MT142419">
    <property type="protein sequence ID" value="QJA80375.1"/>
    <property type="molecule type" value="Genomic_DNA"/>
</dbReference>
<dbReference type="InterPro" id="IPR043721">
    <property type="entry name" value="DUF5662"/>
</dbReference>
<accession>A0A6M3KFX3</accession>
<dbReference type="Pfam" id="PF18907">
    <property type="entry name" value="DUF5662"/>
    <property type="match status" value="1"/>
</dbReference>
<reference evidence="1" key="1">
    <citation type="submission" date="2020-03" db="EMBL/GenBank/DDBJ databases">
        <title>The deep terrestrial virosphere.</title>
        <authorList>
            <person name="Holmfeldt K."/>
            <person name="Nilsson E."/>
            <person name="Simone D."/>
            <person name="Lopez-Fernandez M."/>
            <person name="Wu X."/>
            <person name="de Brujin I."/>
            <person name="Lundin D."/>
            <person name="Andersson A."/>
            <person name="Bertilsson S."/>
            <person name="Dopson M."/>
        </authorList>
    </citation>
    <scope>NUCLEOTIDE SEQUENCE</scope>
    <source>
        <strain evidence="1">MM415A00737</strain>
    </source>
</reference>
<sequence length="162" mass="18405">MMIMAAEYTKEDCIKDTMEHIELVNSFLLIISRKMMEDGWSHDRSKLIEPELSGFTEASPLLSKDQYGSKAYKKGLEILNESGALQHHYVFNKHHPESHKFGVSGMSLVDVVVMFCDWLASIKRNPGGNMAKSIKFKNKNGTIDDQLATIFLNTYRQLFAGK</sequence>
<protein>
    <submittedName>
        <fullName evidence="1">Uncharacterized protein</fullName>
    </submittedName>
</protein>
<dbReference type="AlphaFoldDB" id="A0A6M3KFX3"/>
<gene>
    <name evidence="1" type="ORF">MM415A00737_0013</name>
</gene>
<organism evidence="1">
    <name type="scientific">viral metagenome</name>
    <dbReference type="NCBI Taxonomy" id="1070528"/>
    <lineage>
        <taxon>unclassified sequences</taxon>
        <taxon>metagenomes</taxon>
        <taxon>organismal metagenomes</taxon>
    </lineage>
</organism>
<name>A0A6M3KFX3_9ZZZZ</name>
<proteinExistence type="predicted"/>
<evidence type="ECO:0000313" key="1">
    <source>
        <dbReference type="EMBL" id="QJA80375.1"/>
    </source>
</evidence>